<dbReference type="Proteomes" id="UP000005744">
    <property type="component" value="Unassembled WGS sequence"/>
</dbReference>
<evidence type="ECO:0000313" key="3">
    <source>
        <dbReference type="EMBL" id="EIJ43271.1"/>
    </source>
</evidence>
<dbReference type="RefSeq" id="WP_002690315.1">
    <property type="nucleotide sequence ID" value="NZ_JH600070.1"/>
</dbReference>
<dbReference type="EMBL" id="JH600070">
    <property type="protein sequence ID" value="EIJ43271.1"/>
    <property type="molecule type" value="Genomic_DNA"/>
</dbReference>
<dbReference type="STRING" id="395493.BegalDRAFT_2420"/>
<keyword evidence="1" id="KW-0732">Signal</keyword>
<dbReference type="Gene3D" id="3.40.50.1980">
    <property type="entry name" value="Nitrogenase molybdenum iron protein domain"/>
    <property type="match status" value="2"/>
</dbReference>
<feature type="signal peptide" evidence="1">
    <location>
        <begin position="1"/>
        <end position="24"/>
    </location>
</feature>
<evidence type="ECO:0000313" key="4">
    <source>
        <dbReference type="Proteomes" id="UP000005744"/>
    </source>
</evidence>
<evidence type="ECO:0000259" key="2">
    <source>
        <dbReference type="PROSITE" id="PS50983"/>
    </source>
</evidence>
<dbReference type="Pfam" id="PF01497">
    <property type="entry name" value="Peripla_BP_2"/>
    <property type="match status" value="1"/>
</dbReference>
<name>I3CI28_9GAMM</name>
<evidence type="ECO:0000256" key="1">
    <source>
        <dbReference type="SAM" id="SignalP"/>
    </source>
</evidence>
<dbReference type="InterPro" id="IPR050902">
    <property type="entry name" value="ABC_Transporter_SBP"/>
</dbReference>
<feature type="domain" description="Fe/B12 periplasmic-binding" evidence="2">
    <location>
        <begin position="61"/>
        <end position="315"/>
    </location>
</feature>
<dbReference type="AlphaFoldDB" id="I3CI28"/>
<keyword evidence="4" id="KW-1185">Reference proteome</keyword>
<dbReference type="HOGENOM" id="CLU_038034_2_4_6"/>
<accession>I3CI28</accession>
<dbReference type="OrthoDB" id="9775594at2"/>
<gene>
    <name evidence="3" type="ORF">BegalDRAFT_2420</name>
</gene>
<sequence>MQYLPFFRCYLILCLYFLSVTIHAEPLNIPVVETMVEQAQFPRQIEDEQGKIVQIPRYPQRIVSQTLATDEILLALTIPSRLIALSGLAQDPRYSLISETAQQMLVPLAGNAEQILSLQPDLVFIASYNRAEMVALLETSHIPLIRFSRFDSIEDIQQHIRVIGMAIGADVQATTLIAEMNQRLNAVKSRIPAGKPLRVLSYDLEGYSAGKGTTFDNMLQYVNAINVLTEQGIQGHTKISIENLALWQPDVIISGTSADKIEQTRQQLQDNILIAQTKAGQSGQIIVLDNRYLLSVSHHIVTGVEQLAQALYPAVHE</sequence>
<proteinExistence type="predicted"/>
<dbReference type="InterPro" id="IPR002491">
    <property type="entry name" value="ABC_transptr_periplasmic_BD"/>
</dbReference>
<reference evidence="3 4" key="1">
    <citation type="submission" date="2011-11" db="EMBL/GenBank/DDBJ databases">
        <title>Improved High-Quality Draft sequence of Beggiatoa alba B18lD.</title>
        <authorList>
            <consortium name="US DOE Joint Genome Institute"/>
            <person name="Lucas S."/>
            <person name="Han J."/>
            <person name="Lapidus A."/>
            <person name="Cheng J.-F."/>
            <person name="Goodwin L."/>
            <person name="Pitluck S."/>
            <person name="Peters L."/>
            <person name="Mikhailova N."/>
            <person name="Held B."/>
            <person name="Detter J.C."/>
            <person name="Han C."/>
            <person name="Tapia R."/>
            <person name="Land M."/>
            <person name="Hauser L."/>
            <person name="Kyrpides N."/>
            <person name="Ivanova N."/>
            <person name="Pagani I."/>
            <person name="Samuel K."/>
            <person name="Teske A."/>
            <person name="Mueller J."/>
            <person name="Woyke T."/>
        </authorList>
    </citation>
    <scope>NUCLEOTIDE SEQUENCE [LARGE SCALE GENOMIC DNA]</scope>
    <source>
        <strain evidence="3 4">B18LD</strain>
    </source>
</reference>
<protein>
    <submittedName>
        <fullName evidence="3">ABC-type Fe3+-hydroxamate transport system, periplasmic component</fullName>
    </submittedName>
</protein>
<dbReference type="SUPFAM" id="SSF53807">
    <property type="entry name" value="Helical backbone' metal receptor"/>
    <property type="match status" value="1"/>
</dbReference>
<dbReference type="PROSITE" id="PS50983">
    <property type="entry name" value="FE_B12_PBP"/>
    <property type="match status" value="1"/>
</dbReference>
<dbReference type="GO" id="GO:0071281">
    <property type="term" value="P:cellular response to iron ion"/>
    <property type="evidence" value="ECO:0007669"/>
    <property type="project" value="TreeGrafter"/>
</dbReference>
<feature type="chain" id="PRO_5003669252" evidence="1">
    <location>
        <begin position="25"/>
        <end position="317"/>
    </location>
</feature>
<dbReference type="PANTHER" id="PTHR30535:SF34">
    <property type="entry name" value="MOLYBDATE-BINDING PROTEIN MOLA"/>
    <property type="match status" value="1"/>
</dbReference>
<dbReference type="PANTHER" id="PTHR30535">
    <property type="entry name" value="VITAMIN B12-BINDING PROTEIN"/>
    <property type="match status" value="1"/>
</dbReference>
<dbReference type="eggNOG" id="COG0614">
    <property type="taxonomic scope" value="Bacteria"/>
</dbReference>
<organism evidence="3 4">
    <name type="scientific">Beggiatoa alba B18LD</name>
    <dbReference type="NCBI Taxonomy" id="395493"/>
    <lineage>
        <taxon>Bacteria</taxon>
        <taxon>Pseudomonadati</taxon>
        <taxon>Pseudomonadota</taxon>
        <taxon>Gammaproteobacteria</taxon>
        <taxon>Thiotrichales</taxon>
        <taxon>Thiotrichaceae</taxon>
        <taxon>Beggiatoa</taxon>
    </lineage>
</organism>